<reference evidence="6 7" key="1">
    <citation type="submission" date="2019-02" db="EMBL/GenBank/DDBJ databases">
        <title>Deep-cultivation of Planctomycetes and their phenomic and genomic characterization uncovers novel biology.</title>
        <authorList>
            <person name="Wiegand S."/>
            <person name="Jogler M."/>
            <person name="Boedeker C."/>
            <person name="Pinto D."/>
            <person name="Vollmers J."/>
            <person name="Rivas-Marin E."/>
            <person name="Kohn T."/>
            <person name="Peeters S.H."/>
            <person name="Heuer A."/>
            <person name="Rast P."/>
            <person name="Oberbeckmann S."/>
            <person name="Bunk B."/>
            <person name="Jeske O."/>
            <person name="Meyerdierks A."/>
            <person name="Storesund J.E."/>
            <person name="Kallscheuer N."/>
            <person name="Luecker S."/>
            <person name="Lage O.M."/>
            <person name="Pohl T."/>
            <person name="Merkel B.J."/>
            <person name="Hornburger P."/>
            <person name="Mueller R.-W."/>
            <person name="Bruemmer F."/>
            <person name="Labrenz M."/>
            <person name="Spormann A.M."/>
            <person name="Op Den Camp H."/>
            <person name="Overmann J."/>
            <person name="Amann R."/>
            <person name="Jetten M.S.M."/>
            <person name="Mascher T."/>
            <person name="Medema M.H."/>
            <person name="Devos D.P."/>
            <person name="Kaster A.-K."/>
            <person name="Ovreas L."/>
            <person name="Rohde M."/>
            <person name="Galperin M.Y."/>
            <person name="Jogler C."/>
        </authorList>
    </citation>
    <scope>NUCLEOTIDE SEQUENCE [LARGE SCALE GENOMIC DNA]</scope>
    <source>
        <strain evidence="6 7">Pan54</strain>
    </source>
</reference>
<dbReference type="GO" id="GO:0020037">
    <property type="term" value="F:heme binding"/>
    <property type="evidence" value="ECO:0007669"/>
    <property type="project" value="InterPro"/>
</dbReference>
<feature type="domain" description="Cytochrome c" evidence="5">
    <location>
        <begin position="25"/>
        <end position="217"/>
    </location>
</feature>
<dbReference type="InterPro" id="IPR009056">
    <property type="entry name" value="Cyt_c-like_dom"/>
</dbReference>
<dbReference type="PROSITE" id="PS51007">
    <property type="entry name" value="CYTC"/>
    <property type="match status" value="1"/>
</dbReference>
<dbReference type="InterPro" id="IPR011444">
    <property type="entry name" value="DUF1549"/>
</dbReference>
<name>A0A5C5XAT5_9PLAN</name>
<keyword evidence="1 4" id="KW-0349">Heme</keyword>
<evidence type="ECO:0000256" key="4">
    <source>
        <dbReference type="PROSITE-ProRule" id="PRU00433"/>
    </source>
</evidence>
<keyword evidence="3 4" id="KW-0408">Iron</keyword>
<accession>A0A5C5XAT5</accession>
<dbReference type="InterPro" id="IPR036909">
    <property type="entry name" value="Cyt_c-like_dom_sf"/>
</dbReference>
<proteinExistence type="predicted"/>
<dbReference type="Pfam" id="PF07587">
    <property type="entry name" value="PSD1"/>
    <property type="match status" value="1"/>
</dbReference>
<dbReference type="PANTHER" id="PTHR35889:SF3">
    <property type="entry name" value="F-BOX DOMAIN-CONTAINING PROTEIN"/>
    <property type="match status" value="1"/>
</dbReference>
<dbReference type="InterPro" id="IPR022655">
    <property type="entry name" value="DUF1553"/>
</dbReference>
<evidence type="ECO:0000256" key="1">
    <source>
        <dbReference type="ARBA" id="ARBA00022617"/>
    </source>
</evidence>
<evidence type="ECO:0000313" key="6">
    <source>
        <dbReference type="EMBL" id="TWT59511.1"/>
    </source>
</evidence>
<sequence length="1037" mass="117144">MNILLRRNCLFAFLFTSLFLINFDITLAAGKIDFNQQIAPLLSENCYACHGRDAEHREAELRLDVSAEAIAIRENGAAIVPGKPKESLIWQRIVSEDEYEIMPPPDSHKKLTAEQKELIRKWIEQGAEYKEHWSFVAPQKPKVPETSFTNPIDAFLEVKRQELGLPHNERADRRTLIRRVTLDLTGLPPTLEEVREFVVDESDDAYEKLVDQLLSRPTYGENMARPWLDLARYADTHGLHLDNKRSMWPYRDWVVRALNENLPFDEFTRWQLAGDLLPNATRDQQIASGFNRCNVTTSEGGSINEEWVFRYAVDRTTTTAEVWMGMTAGCAVCHDHKFDPLSAKEYYSLYAFFHSAADPAMDGNKIDTPPVLKLYSPEDKAQIADLQAQLTEVESQLKTAITELAYLDPATLDPAPTPEETETVWFEDGFPNGTSPQNSGGPLKLITAEEGPVFSGDQALQRTATGLAQDFFSGGAEFIVPENGKFFVNCFLDPENTPETVMIQFHTDGWKHRAVWGAEEKIPFGAANTTEKVLMGELPTVGSWARLEVEAEKMGLKAGDKVIGYAFTQFAGTVTWDRMGVISRVDKAKDPNWSYTVWKEQNQGKRNNDLPEGLRQTVRGKQPKDWSEKEAEQIHQFWLENFYSGLDESIVALKTRKSTVSTEIEKIEKDVPVTFIMADMPKTRDSFVMIRGAYDKPGEQVTRNVPAFLPALPVKEEGQEYDRLDLANWLVSGSHPLTGRVTVNRFWQKFFGIGLVKTSADFGLQGEPPSHPELLDWLAVQFVEQGWDMKELIKLIVTSEAYCQSSAVTPKLLEQDPENRYLARGPRLRLDAEVMRDQALFLSGLLVQKMGGEGVNPYQPPNIWEPVAFGGSNTRNYQQSTGENLYRRSLYTFLKRTAPPPFMSTFDGPSREQSCSRRERTNTPLQALQLMNDIQYFEAARGFAERMLSEGGETPDKRIAWAFEVATSRQPTAEESQLIQDVLKDYEGRYQADTKAAQEAITVGESKPSEKYAPAELAAYTLAANLILNLDEVINKN</sequence>
<dbReference type="Pfam" id="PF07635">
    <property type="entry name" value="PSCyt1"/>
    <property type="match status" value="1"/>
</dbReference>
<organism evidence="6 7">
    <name type="scientific">Rubinisphaera italica</name>
    <dbReference type="NCBI Taxonomy" id="2527969"/>
    <lineage>
        <taxon>Bacteria</taxon>
        <taxon>Pseudomonadati</taxon>
        <taxon>Planctomycetota</taxon>
        <taxon>Planctomycetia</taxon>
        <taxon>Planctomycetales</taxon>
        <taxon>Planctomycetaceae</taxon>
        <taxon>Rubinisphaera</taxon>
    </lineage>
</organism>
<dbReference type="PANTHER" id="PTHR35889">
    <property type="entry name" value="CYCLOINULO-OLIGOSACCHARIDE FRUCTANOTRANSFERASE-RELATED"/>
    <property type="match status" value="1"/>
</dbReference>
<dbReference type="InterPro" id="IPR011429">
    <property type="entry name" value="Cyt_c_Planctomycete-type"/>
</dbReference>
<evidence type="ECO:0000313" key="7">
    <source>
        <dbReference type="Proteomes" id="UP000316095"/>
    </source>
</evidence>
<dbReference type="GO" id="GO:0046872">
    <property type="term" value="F:metal ion binding"/>
    <property type="evidence" value="ECO:0007669"/>
    <property type="project" value="UniProtKB-KW"/>
</dbReference>
<keyword evidence="2 4" id="KW-0479">Metal-binding</keyword>
<evidence type="ECO:0000256" key="2">
    <source>
        <dbReference type="ARBA" id="ARBA00022723"/>
    </source>
</evidence>
<gene>
    <name evidence="6" type="ORF">Pan54_02180</name>
</gene>
<comment type="caution">
    <text evidence="6">The sequence shown here is derived from an EMBL/GenBank/DDBJ whole genome shotgun (WGS) entry which is preliminary data.</text>
</comment>
<dbReference type="SUPFAM" id="SSF46626">
    <property type="entry name" value="Cytochrome c"/>
    <property type="match status" value="1"/>
</dbReference>
<dbReference type="RefSeq" id="WP_146501645.1">
    <property type="nucleotide sequence ID" value="NZ_SJPG01000001.1"/>
</dbReference>
<keyword evidence="7" id="KW-1185">Reference proteome</keyword>
<dbReference type="OrthoDB" id="127107at2"/>
<dbReference type="EMBL" id="SJPG01000001">
    <property type="protein sequence ID" value="TWT59511.1"/>
    <property type="molecule type" value="Genomic_DNA"/>
</dbReference>
<dbReference type="GO" id="GO:0009055">
    <property type="term" value="F:electron transfer activity"/>
    <property type="evidence" value="ECO:0007669"/>
    <property type="project" value="InterPro"/>
</dbReference>
<dbReference type="AlphaFoldDB" id="A0A5C5XAT5"/>
<evidence type="ECO:0000256" key="3">
    <source>
        <dbReference type="ARBA" id="ARBA00023004"/>
    </source>
</evidence>
<dbReference type="Proteomes" id="UP000316095">
    <property type="component" value="Unassembled WGS sequence"/>
</dbReference>
<dbReference type="Pfam" id="PF07583">
    <property type="entry name" value="PSCyt2"/>
    <property type="match status" value="1"/>
</dbReference>
<protein>
    <submittedName>
        <fullName evidence="6">Planctomycete cytochrome C</fullName>
    </submittedName>
</protein>
<evidence type="ECO:0000259" key="5">
    <source>
        <dbReference type="PROSITE" id="PS51007"/>
    </source>
</evidence>